<dbReference type="InterPro" id="IPR001810">
    <property type="entry name" value="F-box_dom"/>
</dbReference>
<dbReference type="EMBL" id="CABFNP030001261">
    <property type="protein sequence ID" value="CAI6094809.1"/>
    <property type="molecule type" value="Genomic_DNA"/>
</dbReference>
<evidence type="ECO:0000313" key="4">
    <source>
        <dbReference type="Proteomes" id="UP001160390"/>
    </source>
</evidence>
<comment type="caution">
    <text evidence="3">The sequence shown here is derived from an EMBL/GenBank/DDBJ whole genome shotgun (WGS) entry which is preliminary data.</text>
</comment>
<organism evidence="3 4">
    <name type="scientific">Clonostachys chloroleuca</name>
    <dbReference type="NCBI Taxonomy" id="1926264"/>
    <lineage>
        <taxon>Eukaryota</taxon>
        <taxon>Fungi</taxon>
        <taxon>Dikarya</taxon>
        <taxon>Ascomycota</taxon>
        <taxon>Pezizomycotina</taxon>
        <taxon>Sordariomycetes</taxon>
        <taxon>Hypocreomycetidae</taxon>
        <taxon>Hypocreales</taxon>
        <taxon>Bionectriaceae</taxon>
        <taxon>Clonostachys</taxon>
    </lineage>
</organism>
<gene>
    <name evidence="3" type="ORF">CCHLO57077_00007424</name>
</gene>
<name>A0AA35MDJ3_9HYPO</name>
<dbReference type="SUPFAM" id="SSF52047">
    <property type="entry name" value="RNI-like"/>
    <property type="match status" value="1"/>
</dbReference>
<dbReference type="PROSITE" id="PS50181">
    <property type="entry name" value="FBOX"/>
    <property type="match status" value="1"/>
</dbReference>
<dbReference type="PANTHER" id="PTHR42057:SF2">
    <property type="entry name" value="F-BOX DOMAIN PROTEIN (AFU_ORTHOLOGUE AFUA_4G00200)-RELATED"/>
    <property type="match status" value="1"/>
</dbReference>
<evidence type="ECO:0000256" key="1">
    <source>
        <dbReference type="SAM" id="MobiDB-lite"/>
    </source>
</evidence>
<dbReference type="AlphaFoldDB" id="A0AA35MDJ3"/>
<evidence type="ECO:0000259" key="2">
    <source>
        <dbReference type="PROSITE" id="PS50181"/>
    </source>
</evidence>
<dbReference type="PANTHER" id="PTHR42057">
    <property type="entry name" value="F-BOX DOMAIN PROTEIN (AFU_ORTHOLOGUE AFUA_4G00200)"/>
    <property type="match status" value="1"/>
</dbReference>
<proteinExistence type="predicted"/>
<feature type="region of interest" description="Disordered" evidence="1">
    <location>
        <begin position="201"/>
        <end position="266"/>
    </location>
</feature>
<feature type="domain" description="F-box" evidence="2">
    <location>
        <begin position="36"/>
        <end position="81"/>
    </location>
</feature>
<dbReference type="Proteomes" id="UP001160390">
    <property type="component" value="Unassembled WGS sequence"/>
</dbReference>
<feature type="compositionally biased region" description="Basic and acidic residues" evidence="1">
    <location>
        <begin position="231"/>
        <end position="244"/>
    </location>
</feature>
<evidence type="ECO:0000313" key="3">
    <source>
        <dbReference type="EMBL" id="CAI6094809.1"/>
    </source>
</evidence>
<sequence>MAELTREAAPSPSLSFTSLESDACPCQPLPSSWEPRAAVTYLPREILHDIFSRLQKPDLLSLRLQCAYLSDVATALAFRSLRLVAYGRSPLDFIHIARSERLRGLVQELTCDTAIHPTIVDFRAYGYQEPTEMLKALEFVRFFHNLKALHLRFTRDYWFVYDGELESMEFRLRFLHTVFSGITGESCPIDWDASYEDEREYNYHTSENDEQEAEEEGRSVNEAGSQLGDDENGRQPDDAEHETTDCVVEPEAEELEDEDEDDEEANGNDFFDLLQIPSELLENPPNIPTAPINLTTFTISNLAAQRDARLLENKVFSQMLSSRSLVNLKLLITPSMAGIGGFAGRRADMKISMYGHLPSTWVMPSAAANLKELSLYSHEYWGWFPKLDLRDLGGLPNLKILALGHYTFSHQWQVDWLASLNLEELYLDHCAVLHQVETWEGWVDGSSAYTEEDDGNNTPVSVPNEGYLNADWRFMTRGEGSELVLSYPLRWHTIFRRWEESMTSLKVLKVGLGAWRGPPKETVEANYPRAEAMEKRQRFSHNAFRYYRCPPPGGRGEQYREGTGICEDHELALQYLYFEGAGFQTWDYWDAHGRVMRSQSGISFTDWVLEDGLGDKDRLAQKLLVSAIQSRGK</sequence>
<keyword evidence="4" id="KW-1185">Reference proteome</keyword>
<reference evidence="3" key="1">
    <citation type="submission" date="2023-01" db="EMBL/GenBank/DDBJ databases">
        <authorList>
            <person name="Piombo E."/>
        </authorList>
    </citation>
    <scope>NUCLEOTIDE SEQUENCE</scope>
</reference>
<feature type="region of interest" description="Disordered" evidence="1">
    <location>
        <begin position="1"/>
        <end position="20"/>
    </location>
</feature>
<feature type="compositionally biased region" description="Acidic residues" evidence="1">
    <location>
        <begin position="248"/>
        <end position="266"/>
    </location>
</feature>
<protein>
    <recommendedName>
        <fullName evidence="2">F-box domain-containing protein</fullName>
    </recommendedName>
</protein>
<accession>A0AA35MDJ3</accession>